<dbReference type="Proteomes" id="UP001596408">
    <property type="component" value="Unassembled WGS sequence"/>
</dbReference>
<evidence type="ECO:0000313" key="2">
    <source>
        <dbReference type="EMBL" id="MFC6827127.1"/>
    </source>
</evidence>
<evidence type="ECO:0000256" key="1">
    <source>
        <dbReference type="SAM" id="MobiDB-lite"/>
    </source>
</evidence>
<proteinExistence type="predicted"/>
<feature type="compositionally biased region" description="Gly residues" evidence="1">
    <location>
        <begin position="1"/>
        <end position="12"/>
    </location>
</feature>
<feature type="region of interest" description="Disordered" evidence="1">
    <location>
        <begin position="1"/>
        <end position="40"/>
    </location>
</feature>
<keyword evidence="3" id="KW-1185">Reference proteome</keyword>
<reference evidence="2 3" key="1">
    <citation type="journal article" date="2019" name="Int. J. Syst. Evol. Microbiol.">
        <title>The Global Catalogue of Microorganisms (GCM) 10K type strain sequencing project: providing services to taxonomists for standard genome sequencing and annotation.</title>
        <authorList>
            <consortium name="The Broad Institute Genomics Platform"/>
            <consortium name="The Broad Institute Genome Sequencing Center for Infectious Disease"/>
            <person name="Wu L."/>
            <person name="Ma J."/>
        </authorList>
    </citation>
    <scope>NUCLEOTIDE SEQUENCE [LARGE SCALE GENOMIC DNA]</scope>
    <source>
        <strain evidence="2 3">YIM 94188</strain>
    </source>
</reference>
<dbReference type="RefSeq" id="WP_379699581.1">
    <property type="nucleotide sequence ID" value="NZ_JBHSXH010000015.1"/>
</dbReference>
<protein>
    <submittedName>
        <fullName evidence="2">FxLYD domain-containing protein</fullName>
    </submittedName>
</protein>
<evidence type="ECO:0000313" key="3">
    <source>
        <dbReference type="Proteomes" id="UP001596408"/>
    </source>
</evidence>
<dbReference type="EMBL" id="JBHSXH010000015">
    <property type="protein sequence ID" value="MFC6827127.1"/>
    <property type="molecule type" value="Genomic_DNA"/>
</dbReference>
<organism evidence="2 3">
    <name type="scientific">Halopelagius fulvigenes</name>
    <dbReference type="NCBI Taxonomy" id="1198324"/>
    <lineage>
        <taxon>Archaea</taxon>
        <taxon>Methanobacteriati</taxon>
        <taxon>Methanobacteriota</taxon>
        <taxon>Stenosarchaea group</taxon>
        <taxon>Halobacteria</taxon>
        <taxon>Halobacteriales</taxon>
        <taxon>Haloferacaceae</taxon>
    </lineage>
</organism>
<comment type="caution">
    <text evidence="2">The sequence shown here is derived from an EMBL/GenBank/DDBJ whole genome shotgun (WGS) entry which is preliminary data.</text>
</comment>
<name>A0ABD5U607_9EURY</name>
<dbReference type="InterPro" id="IPR047676">
    <property type="entry name" value="FxLYD_dom"/>
</dbReference>
<gene>
    <name evidence="2" type="ORF">ACFQEV_19300</name>
</gene>
<accession>A0ABD5U607</accession>
<sequence length="149" mass="15479">MASLGGCAGSGGSSSTYVDGEIDPSEIDASNNSSRSPAEVSAAAAVAEVEATNSASSLDSLRLDSHEFAVEGGYKGPVVRGTVTNTSDQKIKLAEVRVRVFDDNGTYLGLFVDSVGELPPETTWQFEVLVLASLDKLATYDIGVFGIPE</sequence>
<dbReference type="NCBIfam" id="NF038353">
    <property type="entry name" value="FxLYD_dom"/>
    <property type="match status" value="1"/>
</dbReference>
<dbReference type="AlphaFoldDB" id="A0ABD5U607"/>